<evidence type="ECO:0000256" key="1">
    <source>
        <dbReference type="SAM" id="MobiDB-lite"/>
    </source>
</evidence>
<comment type="caution">
    <text evidence="2">The sequence shown here is derived from an EMBL/GenBank/DDBJ whole genome shotgun (WGS) entry which is preliminary data.</text>
</comment>
<sequence length="89" mass="10554">MYLAETEREREREIAKRGLRGVRESKMSARKREKRSAKKRARKREEEESRETHSTVCHSHISVDMPQCQQTVSTSAELKAKLERARKRE</sequence>
<gene>
    <name evidence="2" type="ORF">QQF64_016000</name>
</gene>
<feature type="region of interest" description="Disordered" evidence="1">
    <location>
        <begin position="1"/>
        <end position="74"/>
    </location>
</feature>
<proteinExistence type="predicted"/>
<protein>
    <submittedName>
        <fullName evidence="2">Uncharacterized protein</fullName>
    </submittedName>
</protein>
<dbReference type="EMBL" id="JAYMGO010000020">
    <property type="protein sequence ID" value="KAL1253771.1"/>
    <property type="molecule type" value="Genomic_DNA"/>
</dbReference>
<organism evidence="2 3">
    <name type="scientific">Cirrhinus molitorella</name>
    <name type="common">mud carp</name>
    <dbReference type="NCBI Taxonomy" id="172907"/>
    <lineage>
        <taxon>Eukaryota</taxon>
        <taxon>Metazoa</taxon>
        <taxon>Chordata</taxon>
        <taxon>Craniata</taxon>
        <taxon>Vertebrata</taxon>
        <taxon>Euteleostomi</taxon>
        <taxon>Actinopterygii</taxon>
        <taxon>Neopterygii</taxon>
        <taxon>Teleostei</taxon>
        <taxon>Ostariophysi</taxon>
        <taxon>Cypriniformes</taxon>
        <taxon>Cyprinidae</taxon>
        <taxon>Labeoninae</taxon>
        <taxon>Labeonini</taxon>
        <taxon>Cirrhinus</taxon>
    </lineage>
</organism>
<reference evidence="2 3" key="1">
    <citation type="submission" date="2023-09" db="EMBL/GenBank/DDBJ databases">
        <authorList>
            <person name="Wang M."/>
        </authorList>
    </citation>
    <scope>NUCLEOTIDE SEQUENCE [LARGE SCALE GENOMIC DNA]</scope>
    <source>
        <strain evidence="2">GT-2023</strain>
        <tissue evidence="2">Liver</tissue>
    </source>
</reference>
<feature type="compositionally biased region" description="Basic and acidic residues" evidence="1">
    <location>
        <begin position="43"/>
        <end position="53"/>
    </location>
</feature>
<evidence type="ECO:0000313" key="2">
    <source>
        <dbReference type="EMBL" id="KAL1253771.1"/>
    </source>
</evidence>
<evidence type="ECO:0000313" key="3">
    <source>
        <dbReference type="Proteomes" id="UP001558613"/>
    </source>
</evidence>
<feature type="compositionally biased region" description="Basic and acidic residues" evidence="1">
    <location>
        <begin position="1"/>
        <end position="27"/>
    </location>
</feature>
<keyword evidence="3" id="KW-1185">Reference proteome</keyword>
<accession>A0ABR3LNY2</accession>
<feature type="compositionally biased region" description="Basic residues" evidence="1">
    <location>
        <begin position="28"/>
        <end position="42"/>
    </location>
</feature>
<dbReference type="Proteomes" id="UP001558613">
    <property type="component" value="Unassembled WGS sequence"/>
</dbReference>
<name>A0ABR3LNY2_9TELE</name>